<reference evidence="3 5" key="1">
    <citation type="submission" date="2019-03" db="EMBL/GenBank/DDBJ databases">
        <title>Vagococcus sp. was isolated fron gut of Carduelis flavirostris.</title>
        <authorList>
            <person name="Ge Y."/>
        </authorList>
    </citation>
    <scope>NUCLEOTIDE SEQUENCE [LARGE SCALE GENOMIC DNA]</scope>
    <source>
        <strain evidence="3 5">CF-210</strain>
    </source>
</reference>
<organism evidence="3 5">
    <name type="scientific">Vagococcus xieshaowenii</name>
    <dbReference type="NCBI Taxonomy" id="2562451"/>
    <lineage>
        <taxon>Bacteria</taxon>
        <taxon>Bacillati</taxon>
        <taxon>Bacillota</taxon>
        <taxon>Bacilli</taxon>
        <taxon>Lactobacillales</taxon>
        <taxon>Enterococcaceae</taxon>
        <taxon>Vagococcus</taxon>
    </lineage>
</organism>
<dbReference type="EMBL" id="SRHU01000013">
    <property type="protein sequence ID" value="TFZ42329.1"/>
    <property type="molecule type" value="Genomic_DNA"/>
</dbReference>
<evidence type="ECO:0000313" key="2">
    <source>
        <dbReference type="EMBL" id="QCA28283.1"/>
    </source>
</evidence>
<dbReference type="AlphaFoldDB" id="A0AAJ5JQR0"/>
<dbReference type="PANTHER" id="PTHR34297:SF1">
    <property type="entry name" value="ASP23_GLS24 FAMILY ENVELOPE STRESS RESPONSE PROTEIN"/>
    <property type="match status" value="1"/>
</dbReference>
<dbReference type="Pfam" id="PF03780">
    <property type="entry name" value="Asp23"/>
    <property type="match status" value="1"/>
</dbReference>
<dbReference type="Proteomes" id="UP000296883">
    <property type="component" value="Chromosome"/>
</dbReference>
<name>A0AAJ5JQR0_9ENTE</name>
<accession>A0AAJ5JQR0</accession>
<sequence>MGQNTDLILENLNENTGGDIVIAPEVLEVIIGIAAAKVEGVQGMRGNLAANVTSLLGKESHRKGVTLNVLDEGISVDLYCYLAYGVSVPKVALQLQEIVKQQVLNMTDIELLEVNVHVVGLVTEKLATPSLEELLSMEEEEEE</sequence>
<dbReference type="RefSeq" id="WP_135254164.1">
    <property type="nucleotide sequence ID" value="NZ_CP038865.1"/>
</dbReference>
<comment type="similarity">
    <text evidence="1">Belongs to the asp23 family.</text>
</comment>
<dbReference type="Proteomes" id="UP000297725">
    <property type="component" value="Unassembled WGS sequence"/>
</dbReference>
<protein>
    <submittedName>
        <fullName evidence="3">Asp23/Gls24 family envelope stress response protein</fullName>
    </submittedName>
</protein>
<gene>
    <name evidence="3" type="ORF">E4031_03890</name>
    <name evidence="2" type="ORF">E4Z98_02760</name>
</gene>
<dbReference type="EMBL" id="CP038865">
    <property type="protein sequence ID" value="QCA28283.1"/>
    <property type="molecule type" value="Genomic_DNA"/>
</dbReference>
<evidence type="ECO:0000313" key="4">
    <source>
        <dbReference type="Proteomes" id="UP000296883"/>
    </source>
</evidence>
<dbReference type="InterPro" id="IPR005531">
    <property type="entry name" value="Asp23"/>
</dbReference>
<reference evidence="2 4" key="2">
    <citation type="journal article" date="2020" name="Int. J. Syst. Evol. Microbiol.">
        <title>Vagococcus xieshaowenii sp. nov., isolated from snow finch (Montifringilla taczanowskii) cloacal content.</title>
        <authorList>
            <person name="Ge Y."/>
            <person name="Yang J."/>
            <person name="Lai X.H."/>
            <person name="Zhang G."/>
            <person name="Jin D."/>
            <person name="Lu S."/>
            <person name="Wang B."/>
            <person name="Huang Y."/>
            <person name="Huang Y."/>
            <person name="Ren Z."/>
            <person name="Zhang X."/>
            <person name="Xu J."/>
        </authorList>
    </citation>
    <scope>NUCLEOTIDE SEQUENCE [LARGE SCALE GENOMIC DNA]</scope>
    <source>
        <strain evidence="2">Personal::cf-49</strain>
        <strain evidence="4">personal::cf-49</strain>
    </source>
</reference>
<evidence type="ECO:0000256" key="1">
    <source>
        <dbReference type="ARBA" id="ARBA00005721"/>
    </source>
</evidence>
<evidence type="ECO:0000313" key="5">
    <source>
        <dbReference type="Proteomes" id="UP000297725"/>
    </source>
</evidence>
<dbReference type="PANTHER" id="PTHR34297">
    <property type="entry name" value="HYPOTHETICAL CYTOSOLIC PROTEIN-RELATED"/>
    <property type="match status" value="1"/>
</dbReference>
<keyword evidence="4" id="KW-1185">Reference proteome</keyword>
<evidence type="ECO:0000313" key="3">
    <source>
        <dbReference type="EMBL" id="TFZ42329.1"/>
    </source>
</evidence>
<proteinExistence type="inferred from homology"/>